<name>A0ABU8KVP6_9HYPH</name>
<evidence type="ECO:0000313" key="3">
    <source>
        <dbReference type="Proteomes" id="UP001387293"/>
    </source>
</evidence>
<feature type="region of interest" description="Disordered" evidence="1">
    <location>
        <begin position="1"/>
        <end position="20"/>
    </location>
</feature>
<accession>A0ABU8KVP6</accession>
<organism evidence="2 3">
    <name type="scientific">Mesorhizobium salmacidum</name>
    <dbReference type="NCBI Taxonomy" id="3015171"/>
    <lineage>
        <taxon>Bacteria</taxon>
        <taxon>Pseudomonadati</taxon>
        <taxon>Pseudomonadota</taxon>
        <taxon>Alphaproteobacteria</taxon>
        <taxon>Hyphomicrobiales</taxon>
        <taxon>Phyllobacteriaceae</taxon>
        <taxon>Mesorhizobium</taxon>
    </lineage>
</organism>
<evidence type="ECO:0000256" key="1">
    <source>
        <dbReference type="SAM" id="MobiDB-lite"/>
    </source>
</evidence>
<dbReference type="EMBL" id="JAPYKS010000007">
    <property type="protein sequence ID" value="MEI9409343.1"/>
    <property type="molecule type" value="Genomic_DNA"/>
</dbReference>
<gene>
    <name evidence="2" type="ORF">O7A60_11260</name>
</gene>
<comment type="caution">
    <text evidence="2">The sequence shown here is derived from an EMBL/GenBank/DDBJ whole genome shotgun (WGS) entry which is preliminary data.</text>
</comment>
<proteinExistence type="predicted"/>
<protein>
    <submittedName>
        <fullName evidence="2">Uncharacterized protein</fullName>
    </submittedName>
</protein>
<sequence length="99" mass="11025">MTANKYRGQQRYRATRERPVQESVPGVVKASARMACKCLIDAQATLYNQGYHCSLLGEVLGFADTLLADRVGRDQPVIDVPEHIVEAAKIFRRAAGRSY</sequence>
<evidence type="ECO:0000313" key="2">
    <source>
        <dbReference type="EMBL" id="MEI9409343.1"/>
    </source>
</evidence>
<keyword evidence="3" id="KW-1185">Reference proteome</keyword>
<dbReference type="RefSeq" id="WP_337106307.1">
    <property type="nucleotide sequence ID" value="NZ_JAPYKS010000007.1"/>
</dbReference>
<dbReference type="Proteomes" id="UP001387293">
    <property type="component" value="Unassembled WGS sequence"/>
</dbReference>
<reference evidence="2 3" key="1">
    <citation type="submission" date="2022-12" db="EMBL/GenBank/DDBJ databases">
        <authorList>
            <person name="Muema E."/>
        </authorList>
    </citation>
    <scope>NUCLEOTIDE SEQUENCE [LARGE SCALE GENOMIC DNA]</scope>
    <source>
        <strain evidence="3">1326</strain>
    </source>
</reference>